<reference evidence="1" key="1">
    <citation type="submission" date="2022-10" db="EMBL/GenBank/DDBJ databases">
        <authorList>
            <person name="Chen Y."/>
            <person name="Dougan E. K."/>
            <person name="Chan C."/>
            <person name="Rhodes N."/>
            <person name="Thang M."/>
        </authorList>
    </citation>
    <scope>NUCLEOTIDE SEQUENCE</scope>
</reference>
<dbReference type="EMBL" id="CAMXCT020002846">
    <property type="protein sequence ID" value="CAL1154222.1"/>
    <property type="molecule type" value="Genomic_DNA"/>
</dbReference>
<organism evidence="1">
    <name type="scientific">Cladocopium goreaui</name>
    <dbReference type="NCBI Taxonomy" id="2562237"/>
    <lineage>
        <taxon>Eukaryota</taxon>
        <taxon>Sar</taxon>
        <taxon>Alveolata</taxon>
        <taxon>Dinophyceae</taxon>
        <taxon>Suessiales</taxon>
        <taxon>Symbiodiniaceae</taxon>
        <taxon>Cladocopium</taxon>
    </lineage>
</organism>
<proteinExistence type="predicted"/>
<comment type="caution">
    <text evidence="1">The sequence shown here is derived from an EMBL/GenBank/DDBJ whole genome shotgun (WGS) entry which is preliminary data.</text>
</comment>
<evidence type="ECO:0000313" key="3">
    <source>
        <dbReference type="Proteomes" id="UP001152797"/>
    </source>
</evidence>
<protein>
    <submittedName>
        <fullName evidence="1">Uncharacterized protein</fullName>
    </submittedName>
</protein>
<dbReference type="EMBL" id="CAMXCT010002846">
    <property type="protein sequence ID" value="CAI4000847.1"/>
    <property type="molecule type" value="Genomic_DNA"/>
</dbReference>
<dbReference type="AlphaFoldDB" id="A0A9P1CY81"/>
<reference evidence="2" key="2">
    <citation type="submission" date="2024-04" db="EMBL/GenBank/DDBJ databases">
        <authorList>
            <person name="Chen Y."/>
            <person name="Shah S."/>
            <person name="Dougan E. K."/>
            <person name="Thang M."/>
            <person name="Chan C."/>
        </authorList>
    </citation>
    <scope>NUCLEOTIDE SEQUENCE [LARGE SCALE GENOMIC DNA]</scope>
</reference>
<evidence type="ECO:0000313" key="1">
    <source>
        <dbReference type="EMBL" id="CAI4000847.1"/>
    </source>
</evidence>
<sequence length="67" mass="7058">MRDAARVATARRSVIGAVVPDPTVPTGLGAAPKEAHGAQVEALQESATEALARIERFANPSPPDRRR</sequence>
<gene>
    <name evidence="1" type="ORF">C1SCF055_LOCUS26935</name>
</gene>
<evidence type="ECO:0000313" key="2">
    <source>
        <dbReference type="EMBL" id="CAL1154222.1"/>
    </source>
</evidence>
<name>A0A9P1CY81_9DINO</name>
<keyword evidence="3" id="KW-1185">Reference proteome</keyword>
<dbReference type="EMBL" id="CAMXCT030002846">
    <property type="protein sequence ID" value="CAL4788159.1"/>
    <property type="molecule type" value="Genomic_DNA"/>
</dbReference>
<dbReference type="Proteomes" id="UP001152797">
    <property type="component" value="Unassembled WGS sequence"/>
</dbReference>
<accession>A0A9P1CY81</accession>